<dbReference type="SUPFAM" id="SSF144232">
    <property type="entry name" value="HIT/MYND zinc finger-like"/>
    <property type="match status" value="1"/>
</dbReference>
<name>A0A9P5Q1J8_9AGAR</name>
<comment type="caution">
    <text evidence="7">The sequence shown here is derived from an EMBL/GenBank/DDBJ whole genome shotgun (WGS) entry which is preliminary data.</text>
</comment>
<evidence type="ECO:0000256" key="5">
    <source>
        <dbReference type="SAM" id="MobiDB-lite"/>
    </source>
</evidence>
<dbReference type="GO" id="GO:0008270">
    <property type="term" value="F:zinc ion binding"/>
    <property type="evidence" value="ECO:0007669"/>
    <property type="project" value="UniProtKB-KW"/>
</dbReference>
<evidence type="ECO:0000256" key="4">
    <source>
        <dbReference type="PROSITE-ProRule" id="PRU00134"/>
    </source>
</evidence>
<keyword evidence="8" id="KW-1185">Reference proteome</keyword>
<proteinExistence type="predicted"/>
<evidence type="ECO:0000259" key="6">
    <source>
        <dbReference type="PROSITE" id="PS50865"/>
    </source>
</evidence>
<keyword evidence="1" id="KW-0479">Metal-binding</keyword>
<evidence type="ECO:0000256" key="2">
    <source>
        <dbReference type="ARBA" id="ARBA00022771"/>
    </source>
</evidence>
<dbReference type="PROSITE" id="PS50865">
    <property type="entry name" value="ZF_MYND_2"/>
    <property type="match status" value="1"/>
</dbReference>
<organism evidence="7 8">
    <name type="scientific">Rhodocollybia butyracea</name>
    <dbReference type="NCBI Taxonomy" id="206335"/>
    <lineage>
        <taxon>Eukaryota</taxon>
        <taxon>Fungi</taxon>
        <taxon>Dikarya</taxon>
        <taxon>Basidiomycota</taxon>
        <taxon>Agaricomycotina</taxon>
        <taxon>Agaricomycetes</taxon>
        <taxon>Agaricomycetidae</taxon>
        <taxon>Agaricales</taxon>
        <taxon>Marasmiineae</taxon>
        <taxon>Omphalotaceae</taxon>
        <taxon>Rhodocollybia</taxon>
    </lineage>
</organism>
<dbReference type="Proteomes" id="UP000772434">
    <property type="component" value="Unassembled WGS sequence"/>
</dbReference>
<dbReference type="InterPro" id="IPR002893">
    <property type="entry name" value="Znf_MYND"/>
</dbReference>
<feature type="domain" description="MYND-type" evidence="6">
    <location>
        <begin position="271"/>
        <end position="321"/>
    </location>
</feature>
<protein>
    <recommendedName>
        <fullName evidence="6">MYND-type domain-containing protein</fullName>
    </recommendedName>
</protein>
<evidence type="ECO:0000256" key="1">
    <source>
        <dbReference type="ARBA" id="ARBA00022723"/>
    </source>
</evidence>
<accession>A0A9P5Q1J8</accession>
<dbReference type="OrthoDB" id="3020010at2759"/>
<evidence type="ECO:0000313" key="8">
    <source>
        <dbReference type="Proteomes" id="UP000772434"/>
    </source>
</evidence>
<feature type="region of interest" description="Disordered" evidence="5">
    <location>
        <begin position="1"/>
        <end position="20"/>
    </location>
</feature>
<evidence type="ECO:0000313" key="7">
    <source>
        <dbReference type="EMBL" id="KAF9072417.1"/>
    </source>
</evidence>
<evidence type="ECO:0000256" key="3">
    <source>
        <dbReference type="ARBA" id="ARBA00022833"/>
    </source>
</evidence>
<dbReference type="Pfam" id="PF01753">
    <property type="entry name" value="zf-MYND"/>
    <property type="match status" value="1"/>
</dbReference>
<dbReference type="Gene3D" id="6.10.140.2220">
    <property type="match status" value="1"/>
</dbReference>
<reference evidence="7" key="1">
    <citation type="submission" date="2020-11" db="EMBL/GenBank/DDBJ databases">
        <authorList>
            <consortium name="DOE Joint Genome Institute"/>
            <person name="Ahrendt S."/>
            <person name="Riley R."/>
            <person name="Andreopoulos W."/>
            <person name="Labutti K."/>
            <person name="Pangilinan J."/>
            <person name="Ruiz-Duenas F.J."/>
            <person name="Barrasa J.M."/>
            <person name="Sanchez-Garcia M."/>
            <person name="Camarero S."/>
            <person name="Miyauchi S."/>
            <person name="Serrano A."/>
            <person name="Linde D."/>
            <person name="Babiker R."/>
            <person name="Drula E."/>
            <person name="Ayuso-Fernandez I."/>
            <person name="Pacheco R."/>
            <person name="Padilla G."/>
            <person name="Ferreira P."/>
            <person name="Barriuso J."/>
            <person name="Kellner H."/>
            <person name="Castanera R."/>
            <person name="Alfaro M."/>
            <person name="Ramirez L."/>
            <person name="Pisabarro A.G."/>
            <person name="Kuo A."/>
            <person name="Tritt A."/>
            <person name="Lipzen A."/>
            <person name="He G."/>
            <person name="Yan M."/>
            <person name="Ng V."/>
            <person name="Cullen D."/>
            <person name="Martin F."/>
            <person name="Rosso M.-N."/>
            <person name="Henrissat B."/>
            <person name="Hibbett D."/>
            <person name="Martinez A.T."/>
            <person name="Grigoriev I.V."/>
        </authorList>
    </citation>
    <scope>NUCLEOTIDE SEQUENCE</scope>
    <source>
        <strain evidence="7">AH 40177</strain>
    </source>
</reference>
<sequence length="509" mass="58031">MASATLLEPPKPQHAKERPEEWNRRWESLIPLPLDPTIYLQHSMQTCAVKPNGLAAATDEYAQLLSGTLLLRADVTSTLKLAFPSFAPTWQSSSVETRKKHALIGLSEACSASLNLNLSRMITGDILTLGKLCNDWNTVVDLLQKITPKDDKDAKSLQSFPGKSWDDFIKRQERLPADKTREVVLAEMKVLRTKLIYYVLWFTMLSFLGVNRPPIMVQKHRATPRTEQENHLVNQQKELRKMFLGKETAKNVALEDKNAVLARHSLRKVHCYQCNKVQPTNPSDKEKFQRCSRCWNELQRTVTYCSRTCQVGAYKTHKAICGKALDVKTATEAASASVSIPKVGPVQIPPPVGGFKPSTHLLVHIYTLNNNPTKDFVVRIRGDVDSREEKDFTEIDCPFTPVQTIFRAARDKAMSTGDRESILNICHETLWFGMASTICVGWDLRATFRQMEKEWEVGDFRKGILEMQDRQFKDPFRRPPLMQGLHPQLWAVYINISPIDFNRRLETVI</sequence>
<dbReference type="EMBL" id="JADNRY010000024">
    <property type="protein sequence ID" value="KAF9072417.1"/>
    <property type="molecule type" value="Genomic_DNA"/>
</dbReference>
<keyword evidence="3" id="KW-0862">Zinc</keyword>
<dbReference type="AlphaFoldDB" id="A0A9P5Q1J8"/>
<gene>
    <name evidence="7" type="ORF">BDP27DRAFT_412017</name>
</gene>
<keyword evidence="2 4" id="KW-0863">Zinc-finger</keyword>